<feature type="non-terminal residue" evidence="2">
    <location>
        <position position="102"/>
    </location>
</feature>
<dbReference type="InterPro" id="IPR053208">
    <property type="entry name" value="GMC_Oxidoreductase_CD"/>
</dbReference>
<feature type="non-terminal residue" evidence="2">
    <location>
        <position position="1"/>
    </location>
</feature>
<organism evidence="2 3">
    <name type="scientific">Bimuria novae-zelandiae CBS 107.79</name>
    <dbReference type="NCBI Taxonomy" id="1447943"/>
    <lineage>
        <taxon>Eukaryota</taxon>
        <taxon>Fungi</taxon>
        <taxon>Dikarya</taxon>
        <taxon>Ascomycota</taxon>
        <taxon>Pezizomycotina</taxon>
        <taxon>Dothideomycetes</taxon>
        <taxon>Pleosporomycetidae</taxon>
        <taxon>Pleosporales</taxon>
        <taxon>Massarineae</taxon>
        <taxon>Didymosphaeriaceae</taxon>
        <taxon>Bimuria</taxon>
    </lineage>
</organism>
<gene>
    <name evidence="2" type="ORF">BU23DRAFT_372980</name>
</gene>
<dbReference type="PANTHER" id="PTHR47190:SF4">
    <property type="entry name" value="DEHYDROGENASE, PUTATIVE-RELATED"/>
    <property type="match status" value="1"/>
</dbReference>
<dbReference type="AlphaFoldDB" id="A0A6A5UMK6"/>
<dbReference type="Proteomes" id="UP000800036">
    <property type="component" value="Unassembled WGS sequence"/>
</dbReference>
<dbReference type="GO" id="GO:0016614">
    <property type="term" value="F:oxidoreductase activity, acting on CH-OH group of donors"/>
    <property type="evidence" value="ECO:0007669"/>
    <property type="project" value="InterPro"/>
</dbReference>
<dbReference type="EMBL" id="ML976768">
    <property type="protein sequence ID" value="KAF1965149.1"/>
    <property type="molecule type" value="Genomic_DNA"/>
</dbReference>
<proteinExistence type="predicted"/>
<dbReference type="Pfam" id="PF05199">
    <property type="entry name" value="GMC_oxred_C"/>
    <property type="match status" value="1"/>
</dbReference>
<dbReference type="SUPFAM" id="SSF51905">
    <property type="entry name" value="FAD/NAD(P)-binding domain"/>
    <property type="match status" value="1"/>
</dbReference>
<protein>
    <submittedName>
        <fullName evidence="2">Cellobiose dehydrogenase</fullName>
    </submittedName>
</protein>
<dbReference type="PANTHER" id="PTHR47190">
    <property type="entry name" value="DEHYDROGENASE, PUTATIVE-RELATED"/>
    <property type="match status" value="1"/>
</dbReference>
<name>A0A6A5UMK6_9PLEO</name>
<dbReference type="OrthoDB" id="269227at2759"/>
<keyword evidence="3" id="KW-1185">Reference proteome</keyword>
<accession>A0A6A5UMK6</accession>
<feature type="domain" description="Glucose-methanol-choline oxidoreductase C-terminal" evidence="1">
    <location>
        <begin position="29"/>
        <end position="95"/>
    </location>
</feature>
<reference evidence="2" key="1">
    <citation type="journal article" date="2020" name="Stud. Mycol.">
        <title>101 Dothideomycetes genomes: a test case for predicting lifestyles and emergence of pathogens.</title>
        <authorList>
            <person name="Haridas S."/>
            <person name="Albert R."/>
            <person name="Binder M."/>
            <person name="Bloem J."/>
            <person name="Labutti K."/>
            <person name="Salamov A."/>
            <person name="Andreopoulos B."/>
            <person name="Baker S."/>
            <person name="Barry K."/>
            <person name="Bills G."/>
            <person name="Bluhm B."/>
            <person name="Cannon C."/>
            <person name="Castanera R."/>
            <person name="Culley D."/>
            <person name="Daum C."/>
            <person name="Ezra D."/>
            <person name="Gonzalez J."/>
            <person name="Henrissat B."/>
            <person name="Kuo A."/>
            <person name="Liang C."/>
            <person name="Lipzen A."/>
            <person name="Lutzoni F."/>
            <person name="Magnuson J."/>
            <person name="Mondo S."/>
            <person name="Nolan M."/>
            <person name="Ohm R."/>
            <person name="Pangilinan J."/>
            <person name="Park H.-J."/>
            <person name="Ramirez L."/>
            <person name="Alfaro M."/>
            <person name="Sun H."/>
            <person name="Tritt A."/>
            <person name="Yoshinaga Y."/>
            <person name="Zwiers L.-H."/>
            <person name="Turgeon B."/>
            <person name="Goodwin S."/>
            <person name="Spatafora J."/>
            <person name="Crous P."/>
            <person name="Grigoriev I."/>
        </authorList>
    </citation>
    <scope>NUCLEOTIDE SEQUENCE</scope>
    <source>
        <strain evidence="2">CBS 107.79</strain>
    </source>
</reference>
<dbReference type="Gene3D" id="3.50.50.60">
    <property type="entry name" value="FAD/NAD(P)-binding domain"/>
    <property type="match status" value="1"/>
</dbReference>
<dbReference type="InterPro" id="IPR007867">
    <property type="entry name" value="GMC_OxRtase_C"/>
</dbReference>
<evidence type="ECO:0000259" key="1">
    <source>
        <dbReference type="Pfam" id="PF05199"/>
    </source>
</evidence>
<sequence length="102" mass="10464">LLDMTKAPNSTLTFLSAGSSTGINGTNVTGADLIKEHVTASHYVGSAKMGIKGDAGVVVDTDTKVYGTDNLFVVDASIHPDLPTGNTQVAVMIVAEQAVSMI</sequence>
<evidence type="ECO:0000313" key="3">
    <source>
        <dbReference type="Proteomes" id="UP000800036"/>
    </source>
</evidence>
<evidence type="ECO:0000313" key="2">
    <source>
        <dbReference type="EMBL" id="KAF1965149.1"/>
    </source>
</evidence>
<dbReference type="InterPro" id="IPR036188">
    <property type="entry name" value="FAD/NAD-bd_sf"/>
</dbReference>